<dbReference type="Pfam" id="PF11845">
    <property type="entry name" value="Tll0287-like"/>
    <property type="match status" value="1"/>
</dbReference>
<evidence type="ECO:0000259" key="2">
    <source>
        <dbReference type="Pfam" id="PF11845"/>
    </source>
</evidence>
<feature type="compositionally biased region" description="Pro residues" evidence="1">
    <location>
        <begin position="1"/>
        <end position="13"/>
    </location>
</feature>
<feature type="domain" description="Tll0287-like" evidence="2">
    <location>
        <begin position="22"/>
        <end position="82"/>
    </location>
</feature>
<dbReference type="Proteomes" id="UP000446658">
    <property type="component" value="Unassembled WGS sequence"/>
</dbReference>
<reference evidence="3 4" key="1">
    <citation type="submission" date="2019-11" db="EMBL/GenBank/DDBJ databases">
        <title>Draft genome sequence of Paludibacterium sp. dN18-1.</title>
        <authorList>
            <person name="Im W.-T."/>
        </authorList>
    </citation>
    <scope>NUCLEOTIDE SEQUENCE [LARGE SCALE GENOMIC DNA]</scope>
    <source>
        <strain evidence="4">dN 18-1</strain>
    </source>
</reference>
<sequence>MPKPRTAPLPPTCNTPKSSPRRGRYQRYVKAIPMQPMCLTCHGPAEQIPTEVRQALQRSYPHDKATGYQPGMIRGAVSITRPLP</sequence>
<evidence type="ECO:0000256" key="1">
    <source>
        <dbReference type="SAM" id="MobiDB-lite"/>
    </source>
</evidence>
<evidence type="ECO:0000313" key="4">
    <source>
        <dbReference type="Proteomes" id="UP000446658"/>
    </source>
</evidence>
<evidence type="ECO:0000313" key="3">
    <source>
        <dbReference type="EMBL" id="MTD32735.1"/>
    </source>
</evidence>
<feature type="region of interest" description="Disordered" evidence="1">
    <location>
        <begin position="62"/>
        <end position="84"/>
    </location>
</feature>
<organism evidence="3 4">
    <name type="scientific">Paludibacterium denitrificans</name>
    <dbReference type="NCBI Taxonomy" id="2675226"/>
    <lineage>
        <taxon>Bacteria</taxon>
        <taxon>Pseudomonadati</taxon>
        <taxon>Pseudomonadota</taxon>
        <taxon>Betaproteobacteria</taxon>
        <taxon>Neisseriales</taxon>
        <taxon>Chromobacteriaceae</taxon>
        <taxon>Paludibacterium</taxon>
    </lineage>
</organism>
<name>A0A844GDT5_9NEIS</name>
<keyword evidence="4" id="KW-1185">Reference proteome</keyword>
<feature type="region of interest" description="Disordered" evidence="1">
    <location>
        <begin position="1"/>
        <end position="23"/>
    </location>
</feature>
<proteinExistence type="predicted"/>
<dbReference type="InterPro" id="IPR021796">
    <property type="entry name" value="Tll0287-like_dom"/>
</dbReference>
<accession>A0A844GDT5</accession>
<dbReference type="EMBL" id="WLYX01000001">
    <property type="protein sequence ID" value="MTD32735.1"/>
    <property type="molecule type" value="Genomic_DNA"/>
</dbReference>
<comment type="caution">
    <text evidence="3">The sequence shown here is derived from an EMBL/GenBank/DDBJ whole genome shotgun (WGS) entry which is preliminary data.</text>
</comment>
<dbReference type="AlphaFoldDB" id="A0A844GDT5"/>
<protein>
    <submittedName>
        <fullName evidence="3">DUF3365 domain-containing protein</fullName>
    </submittedName>
</protein>
<gene>
    <name evidence="3" type="ORF">GKE73_03840</name>
</gene>